<dbReference type="PANTHER" id="PTHR23026:SF90">
    <property type="entry name" value="IODOTYROSINE DEIODINASE 1"/>
    <property type="match status" value="1"/>
</dbReference>
<organism evidence="5 6">
    <name type="scientific">Intestinimonas butyriciproducens</name>
    <dbReference type="NCBI Taxonomy" id="1297617"/>
    <lineage>
        <taxon>Bacteria</taxon>
        <taxon>Bacillati</taxon>
        <taxon>Bacillota</taxon>
        <taxon>Clostridia</taxon>
        <taxon>Eubacteriales</taxon>
        <taxon>Intestinimonas</taxon>
    </lineage>
</organism>
<reference evidence="6" key="2">
    <citation type="submission" date="2015-04" db="EMBL/GenBank/DDBJ databases">
        <title>A butyrogenic pathway from the amino acid lysine in a human gut commensal.</title>
        <authorList>
            <person name="de Vos W.M."/>
            <person name="Bui N.T.P."/>
            <person name="Plugge C.M."/>
            <person name="Ritari J."/>
        </authorList>
    </citation>
    <scope>NUCLEOTIDE SEQUENCE [LARGE SCALE GENOMIC DNA]</scope>
    <source>
        <strain evidence="6">AF211</strain>
    </source>
</reference>
<keyword evidence="6" id="KW-1185">Reference proteome</keyword>
<keyword evidence="2" id="KW-0288">FMN</keyword>
<dbReference type="InterPro" id="IPR050627">
    <property type="entry name" value="Nitroreductase/BluB"/>
</dbReference>
<evidence type="ECO:0000256" key="2">
    <source>
        <dbReference type="ARBA" id="ARBA00022643"/>
    </source>
</evidence>
<evidence type="ECO:0000256" key="1">
    <source>
        <dbReference type="ARBA" id="ARBA00022630"/>
    </source>
</evidence>
<dbReference type="PANTHER" id="PTHR23026">
    <property type="entry name" value="NADPH NITROREDUCTASE"/>
    <property type="match status" value="1"/>
</dbReference>
<evidence type="ECO:0000313" key="6">
    <source>
        <dbReference type="Proteomes" id="UP000064844"/>
    </source>
</evidence>
<dbReference type="SUPFAM" id="SSF55469">
    <property type="entry name" value="FMN-dependent nitroreductase-like"/>
    <property type="match status" value="1"/>
</dbReference>
<reference evidence="5 6" key="1">
    <citation type="journal article" date="2015" name="Nat. Commun.">
        <title>Production of butyrate from lysine and the Amadori product fructoselysine by a human gut commensal.</title>
        <authorList>
            <person name="Bui T.P."/>
            <person name="Ritari J."/>
            <person name="Boeren S."/>
            <person name="de Waard P."/>
            <person name="Plugge C.M."/>
            <person name="de Vos W.M."/>
        </authorList>
    </citation>
    <scope>NUCLEOTIDE SEQUENCE [LARGE SCALE GENOMIC DNA]</scope>
    <source>
        <strain evidence="5 6">AF211</strain>
    </source>
</reference>
<evidence type="ECO:0000259" key="4">
    <source>
        <dbReference type="Pfam" id="PF00881"/>
    </source>
</evidence>
<evidence type="ECO:0000313" key="5">
    <source>
        <dbReference type="EMBL" id="ALP94731.1"/>
    </source>
</evidence>
<dbReference type="STRING" id="1297617.IB211_02340c"/>
<evidence type="ECO:0000256" key="3">
    <source>
        <dbReference type="ARBA" id="ARBA00023002"/>
    </source>
</evidence>
<dbReference type="InterPro" id="IPR029479">
    <property type="entry name" value="Nitroreductase"/>
</dbReference>
<keyword evidence="1" id="KW-0285">Flavoprotein</keyword>
<sequence length="196" mass="21615">MRSVREIILARRSVRRYLPTPLSRETVEELLEAGRYAPSGHNKQAWRFTAILDQKLLQELNQLVRAGFAALALGEDAPKELRDAKAKAERQGESYHFTYDAPCLIIASNDTSDPNAQASCACALENMFLAACEMGLGSCWVNQLHWLRDDLNLRKKLAELGVPEAHTICGSGVFGHPDGKVPGAPTRKEGTWSIIG</sequence>
<dbReference type="KEGG" id="ibu:IB211_02340c"/>
<dbReference type="GO" id="GO:0016491">
    <property type="term" value="F:oxidoreductase activity"/>
    <property type="evidence" value="ECO:0007669"/>
    <property type="project" value="UniProtKB-KW"/>
</dbReference>
<keyword evidence="3" id="KW-0560">Oxidoreductase</keyword>
<feature type="domain" description="Nitroreductase" evidence="4">
    <location>
        <begin position="8"/>
        <end position="176"/>
    </location>
</feature>
<protein>
    <submittedName>
        <fullName evidence="5">Nitroreductase</fullName>
    </submittedName>
</protein>
<dbReference type="Gene3D" id="3.40.109.10">
    <property type="entry name" value="NADH Oxidase"/>
    <property type="match status" value="1"/>
</dbReference>
<dbReference type="AlphaFoldDB" id="A0A0S2W5Z0"/>
<dbReference type="Pfam" id="PF00881">
    <property type="entry name" value="Nitroreductase"/>
    <property type="match status" value="1"/>
</dbReference>
<dbReference type="Proteomes" id="UP000064844">
    <property type="component" value="Chromosome"/>
</dbReference>
<dbReference type="RefSeq" id="WP_033118222.1">
    <property type="nucleotide sequence ID" value="NZ_CALICV010000147.1"/>
</dbReference>
<dbReference type="InterPro" id="IPR000415">
    <property type="entry name" value="Nitroreductase-like"/>
</dbReference>
<accession>A0A0S2W5Z0</accession>
<name>A0A0S2W5Z0_9FIRM</name>
<gene>
    <name evidence="5" type="ORF">IB211_02340c</name>
</gene>
<dbReference type="eggNOG" id="COG0778">
    <property type="taxonomic scope" value="Bacteria"/>
</dbReference>
<dbReference type="EMBL" id="CP011307">
    <property type="protein sequence ID" value="ALP94731.1"/>
    <property type="molecule type" value="Genomic_DNA"/>
</dbReference>
<proteinExistence type="predicted"/>